<proteinExistence type="inferred from homology"/>
<keyword evidence="3 5" id="KW-1133">Transmembrane helix</keyword>
<organism evidence="6 7">
    <name type="scientific">Flavimaricola marinus</name>
    <dbReference type="NCBI Taxonomy" id="1819565"/>
    <lineage>
        <taxon>Bacteria</taxon>
        <taxon>Pseudomonadati</taxon>
        <taxon>Pseudomonadota</taxon>
        <taxon>Alphaproteobacteria</taxon>
        <taxon>Rhodobacterales</taxon>
        <taxon>Paracoccaceae</taxon>
        <taxon>Flavimaricola</taxon>
    </lineage>
</organism>
<feature type="transmembrane region" description="Helical" evidence="5">
    <location>
        <begin position="91"/>
        <end position="111"/>
    </location>
</feature>
<evidence type="ECO:0000313" key="7">
    <source>
        <dbReference type="Proteomes" id="UP000201613"/>
    </source>
</evidence>
<evidence type="ECO:0000256" key="2">
    <source>
        <dbReference type="ARBA" id="ARBA00022692"/>
    </source>
</evidence>
<feature type="transmembrane region" description="Helical" evidence="5">
    <location>
        <begin position="190"/>
        <end position="211"/>
    </location>
</feature>
<feature type="transmembrane region" description="Helical" evidence="5">
    <location>
        <begin position="156"/>
        <end position="178"/>
    </location>
</feature>
<keyword evidence="7" id="KW-1185">Reference proteome</keyword>
<dbReference type="GO" id="GO:0005886">
    <property type="term" value="C:plasma membrane"/>
    <property type="evidence" value="ECO:0007669"/>
    <property type="project" value="UniProtKB-SubCell"/>
</dbReference>
<comment type="subcellular location">
    <subcellularLocation>
        <location evidence="5">Cell membrane</location>
        <topology evidence="5">Multi-pass membrane protein</topology>
    </subcellularLocation>
    <subcellularLocation>
        <location evidence="1">Membrane</location>
        <topology evidence="1">Multi-pass membrane protein</topology>
    </subcellularLocation>
</comment>
<feature type="transmembrane region" description="Helical" evidence="5">
    <location>
        <begin position="223"/>
        <end position="244"/>
    </location>
</feature>
<dbReference type="RefSeq" id="WP_093992230.1">
    <property type="nucleotide sequence ID" value="NZ_FXZK01000003.1"/>
</dbReference>
<dbReference type="PANTHER" id="PTHR43483:SF3">
    <property type="entry name" value="MEMBRANE TRANSPORTER PROTEIN HI_0806-RELATED"/>
    <property type="match status" value="1"/>
</dbReference>
<evidence type="ECO:0000256" key="1">
    <source>
        <dbReference type="ARBA" id="ARBA00004141"/>
    </source>
</evidence>
<dbReference type="EMBL" id="FXZK01000003">
    <property type="protein sequence ID" value="SMY08056.1"/>
    <property type="molecule type" value="Genomic_DNA"/>
</dbReference>
<evidence type="ECO:0000256" key="4">
    <source>
        <dbReference type="ARBA" id="ARBA00023136"/>
    </source>
</evidence>
<dbReference type="OrthoDB" id="457670at2"/>
<feature type="transmembrane region" description="Helical" evidence="5">
    <location>
        <begin position="117"/>
        <end position="136"/>
    </location>
</feature>
<keyword evidence="2 5" id="KW-0812">Transmembrane</keyword>
<keyword evidence="4 5" id="KW-0472">Membrane</keyword>
<name>A0A238LGG7_9RHOB</name>
<dbReference type="PANTHER" id="PTHR43483">
    <property type="entry name" value="MEMBRANE TRANSPORTER PROTEIN HI_0806-RELATED"/>
    <property type="match status" value="1"/>
</dbReference>
<evidence type="ECO:0000313" key="6">
    <source>
        <dbReference type="EMBL" id="SMY08056.1"/>
    </source>
</evidence>
<evidence type="ECO:0000256" key="5">
    <source>
        <dbReference type="RuleBase" id="RU363041"/>
    </source>
</evidence>
<feature type="transmembrane region" description="Helical" evidence="5">
    <location>
        <begin position="256"/>
        <end position="274"/>
    </location>
</feature>
<feature type="transmembrane region" description="Helical" evidence="5">
    <location>
        <begin position="58"/>
        <end position="79"/>
    </location>
</feature>
<keyword evidence="5" id="KW-1003">Cell membrane</keyword>
<evidence type="ECO:0000256" key="3">
    <source>
        <dbReference type="ARBA" id="ARBA00022989"/>
    </source>
</evidence>
<dbReference type="Proteomes" id="UP000201613">
    <property type="component" value="Unassembled WGS sequence"/>
</dbReference>
<gene>
    <name evidence="6" type="ORF">LOM8899_02203</name>
</gene>
<reference evidence="6 7" key="1">
    <citation type="submission" date="2017-05" db="EMBL/GenBank/DDBJ databases">
        <authorList>
            <person name="Song R."/>
            <person name="Chenine A.L."/>
            <person name="Ruprecht R.M."/>
        </authorList>
    </citation>
    <scope>NUCLEOTIDE SEQUENCE [LARGE SCALE GENOMIC DNA]</scope>
    <source>
        <strain evidence="6 7">CECT 8899</strain>
    </source>
</reference>
<comment type="similarity">
    <text evidence="5">Belongs to the 4-toluene sulfonate uptake permease (TSUP) (TC 2.A.102) family.</text>
</comment>
<accession>A0A238LGG7</accession>
<dbReference type="Pfam" id="PF01925">
    <property type="entry name" value="TauE"/>
    <property type="match status" value="1"/>
</dbReference>
<sequence length="278" mass="28454">MELFLSLTDGFTLPILGMLIFAGACIGILAGIFGVGGGAVSVPVFFETFRATGVTDDIAMPLAVGTSLAMIIPTSILSARSHAARGTVDMSVIRAWAVPVFVGVAIGSVIARYADPVVFQAVFVLVAGVNSFKMLFGSAGWKLRDTMPGRIGNSIYGLITGLLSALMGIGGGAISNLILTLNGKPVREAVSTSAGVGVIIAIPGTVGYVIAGWGKTGLPPDAVGFVSVMALVLTLPAAMLTTRVGVSLAHSLPQSILGKLFGLFLALVCIRFLIEIFG</sequence>
<protein>
    <recommendedName>
        <fullName evidence="5">Probable membrane transporter protein</fullName>
    </recommendedName>
</protein>
<dbReference type="AlphaFoldDB" id="A0A238LGG7"/>
<feature type="transmembrane region" description="Helical" evidence="5">
    <location>
        <begin position="12"/>
        <end position="38"/>
    </location>
</feature>
<dbReference type="InterPro" id="IPR002781">
    <property type="entry name" value="TM_pro_TauE-like"/>
</dbReference>